<organism evidence="1 2">
    <name type="scientific">Desmophyllum pertusum</name>
    <dbReference type="NCBI Taxonomy" id="174260"/>
    <lineage>
        <taxon>Eukaryota</taxon>
        <taxon>Metazoa</taxon>
        <taxon>Cnidaria</taxon>
        <taxon>Anthozoa</taxon>
        <taxon>Hexacorallia</taxon>
        <taxon>Scleractinia</taxon>
        <taxon>Caryophylliina</taxon>
        <taxon>Caryophylliidae</taxon>
        <taxon>Desmophyllum</taxon>
    </lineage>
</organism>
<protein>
    <submittedName>
        <fullName evidence="1">Uncharacterized protein</fullName>
    </submittedName>
</protein>
<keyword evidence="2" id="KW-1185">Reference proteome</keyword>
<dbReference type="EMBL" id="MU826374">
    <property type="protein sequence ID" value="KAJ7377695.1"/>
    <property type="molecule type" value="Genomic_DNA"/>
</dbReference>
<dbReference type="OrthoDB" id="10558651at2759"/>
<gene>
    <name evidence="1" type="ORF">OS493_027257</name>
</gene>
<evidence type="ECO:0000313" key="2">
    <source>
        <dbReference type="Proteomes" id="UP001163046"/>
    </source>
</evidence>
<reference evidence="1" key="1">
    <citation type="submission" date="2023-01" db="EMBL/GenBank/DDBJ databases">
        <title>Genome assembly of the deep-sea coral Lophelia pertusa.</title>
        <authorList>
            <person name="Herrera S."/>
            <person name="Cordes E."/>
        </authorList>
    </citation>
    <scope>NUCLEOTIDE SEQUENCE</scope>
    <source>
        <strain evidence="1">USNM1676648</strain>
        <tissue evidence="1">Polyp</tissue>
    </source>
</reference>
<dbReference type="Proteomes" id="UP001163046">
    <property type="component" value="Unassembled WGS sequence"/>
</dbReference>
<accession>A0A9W9ZAD9</accession>
<proteinExistence type="predicted"/>
<dbReference type="AlphaFoldDB" id="A0A9W9ZAD9"/>
<comment type="caution">
    <text evidence="1">The sequence shown here is derived from an EMBL/GenBank/DDBJ whole genome shotgun (WGS) entry which is preliminary data.</text>
</comment>
<evidence type="ECO:0000313" key="1">
    <source>
        <dbReference type="EMBL" id="KAJ7377695.1"/>
    </source>
</evidence>
<sequence>MVEIQKLQNQQMLKQIKLWNMTNKISKTSAQVVLLVVFKVNSFDYLSVKENLNPLAKYLKIKTRGLGKYEMACQIAKELIKQGYVVPRDPAAQELNYNSIKRCEIESGKDL</sequence>
<name>A0A9W9ZAD9_9CNID</name>